<gene>
    <name evidence="2" type="ORF">GCM10023185_36050</name>
</gene>
<proteinExistence type="predicted"/>
<reference evidence="3" key="1">
    <citation type="journal article" date="2019" name="Int. J. Syst. Evol. Microbiol.">
        <title>The Global Catalogue of Microorganisms (GCM) 10K type strain sequencing project: providing services to taxonomists for standard genome sequencing and annotation.</title>
        <authorList>
            <consortium name="The Broad Institute Genomics Platform"/>
            <consortium name="The Broad Institute Genome Sequencing Center for Infectious Disease"/>
            <person name="Wu L."/>
            <person name="Ma J."/>
        </authorList>
    </citation>
    <scope>NUCLEOTIDE SEQUENCE [LARGE SCALE GENOMIC DNA]</scope>
    <source>
        <strain evidence="3">JCM 17923</strain>
    </source>
</reference>
<dbReference type="InterPro" id="IPR046863">
    <property type="entry name" value="MbnP-like_dom"/>
</dbReference>
<dbReference type="Pfam" id="PF20243">
    <property type="entry name" value="MbnP"/>
    <property type="match status" value="1"/>
</dbReference>
<name>A0ABP8IQU9_9BACT</name>
<evidence type="ECO:0000313" key="2">
    <source>
        <dbReference type="EMBL" id="GAA4365624.1"/>
    </source>
</evidence>
<accession>A0ABP8IQU9</accession>
<dbReference type="RefSeq" id="WP_345237511.1">
    <property type="nucleotide sequence ID" value="NZ_BAABGZ010000074.1"/>
</dbReference>
<feature type="domain" description="Copper-binding protein MbnP-like" evidence="1">
    <location>
        <begin position="29"/>
        <end position="222"/>
    </location>
</feature>
<sequence length="249" mass="26153">MKLSTLLLTLPLAATLLSSCKKDSDTLTGSVGVHFDAQANGNSFALGRAVTKSDGQSFTPTAFKYYVSNVRLLRADGSDYAVPESYYLIDAAKPLTAQLSLPSIPLGEYTGISFLAGVDAARNSAGAQTGALDAGQGMFWDWNQGYIYSKLEGSSPDSPTGAITFHIGGVPNIRPITISFGTAKLAVGDHGESSIHIPVNPLAMFESSNAANRISFATTYRVMSPTGISNTMADNIAAGMFLAAHVHNH</sequence>
<organism evidence="2 3">
    <name type="scientific">Hymenobacter saemangeumensis</name>
    <dbReference type="NCBI Taxonomy" id="1084522"/>
    <lineage>
        <taxon>Bacteria</taxon>
        <taxon>Pseudomonadati</taxon>
        <taxon>Bacteroidota</taxon>
        <taxon>Cytophagia</taxon>
        <taxon>Cytophagales</taxon>
        <taxon>Hymenobacteraceae</taxon>
        <taxon>Hymenobacter</taxon>
    </lineage>
</organism>
<evidence type="ECO:0000313" key="3">
    <source>
        <dbReference type="Proteomes" id="UP001501153"/>
    </source>
</evidence>
<dbReference type="Proteomes" id="UP001501153">
    <property type="component" value="Unassembled WGS sequence"/>
</dbReference>
<comment type="caution">
    <text evidence="2">The sequence shown here is derived from an EMBL/GenBank/DDBJ whole genome shotgun (WGS) entry which is preliminary data.</text>
</comment>
<protein>
    <recommendedName>
        <fullName evidence="1">Copper-binding protein MbnP-like domain-containing protein</fullName>
    </recommendedName>
</protein>
<dbReference type="EMBL" id="BAABGZ010000074">
    <property type="protein sequence ID" value="GAA4365624.1"/>
    <property type="molecule type" value="Genomic_DNA"/>
</dbReference>
<dbReference type="PROSITE" id="PS51257">
    <property type="entry name" value="PROKAR_LIPOPROTEIN"/>
    <property type="match status" value="1"/>
</dbReference>
<evidence type="ECO:0000259" key="1">
    <source>
        <dbReference type="Pfam" id="PF20243"/>
    </source>
</evidence>
<keyword evidence="3" id="KW-1185">Reference proteome</keyword>